<keyword evidence="1" id="KW-0808">Transferase</keyword>
<gene>
    <name evidence="1" type="ORF">GCM10022247_39450</name>
</gene>
<dbReference type="Gene3D" id="3.40.50.150">
    <property type="entry name" value="Vaccinia Virus protein VP39"/>
    <property type="match status" value="1"/>
</dbReference>
<dbReference type="SUPFAM" id="SSF53335">
    <property type="entry name" value="S-adenosyl-L-methionine-dependent methyltransferases"/>
    <property type="match status" value="1"/>
</dbReference>
<protein>
    <submittedName>
        <fullName evidence="1">Class I SAM-dependent methyltransferase</fullName>
    </submittedName>
</protein>
<dbReference type="RefSeq" id="WP_344876851.1">
    <property type="nucleotide sequence ID" value="NZ_BAABAL010000016.1"/>
</dbReference>
<dbReference type="InterPro" id="IPR029063">
    <property type="entry name" value="SAM-dependent_MTases_sf"/>
</dbReference>
<reference evidence="2" key="1">
    <citation type="journal article" date="2019" name="Int. J. Syst. Evol. Microbiol.">
        <title>The Global Catalogue of Microorganisms (GCM) 10K type strain sequencing project: providing services to taxonomists for standard genome sequencing and annotation.</title>
        <authorList>
            <consortium name="The Broad Institute Genomics Platform"/>
            <consortium name="The Broad Institute Genome Sequencing Center for Infectious Disease"/>
            <person name="Wu L."/>
            <person name="Ma J."/>
        </authorList>
    </citation>
    <scope>NUCLEOTIDE SEQUENCE [LARGE SCALE GENOMIC DNA]</scope>
    <source>
        <strain evidence="2">JCM 17342</strain>
    </source>
</reference>
<accession>A0ABP7SKC2</accession>
<dbReference type="GO" id="GO:0032259">
    <property type="term" value="P:methylation"/>
    <property type="evidence" value="ECO:0007669"/>
    <property type="project" value="UniProtKB-KW"/>
</dbReference>
<dbReference type="EMBL" id="BAABAL010000016">
    <property type="protein sequence ID" value="GAA4012949.1"/>
    <property type="molecule type" value="Genomic_DNA"/>
</dbReference>
<proteinExistence type="predicted"/>
<keyword evidence="1" id="KW-0489">Methyltransferase</keyword>
<evidence type="ECO:0000313" key="1">
    <source>
        <dbReference type="EMBL" id="GAA4012949.1"/>
    </source>
</evidence>
<organism evidence="1 2">
    <name type="scientific">Allokutzneria multivorans</name>
    <dbReference type="NCBI Taxonomy" id="1142134"/>
    <lineage>
        <taxon>Bacteria</taxon>
        <taxon>Bacillati</taxon>
        <taxon>Actinomycetota</taxon>
        <taxon>Actinomycetes</taxon>
        <taxon>Pseudonocardiales</taxon>
        <taxon>Pseudonocardiaceae</taxon>
        <taxon>Allokutzneria</taxon>
    </lineage>
</organism>
<dbReference type="GO" id="GO:0008168">
    <property type="term" value="F:methyltransferase activity"/>
    <property type="evidence" value="ECO:0007669"/>
    <property type="project" value="UniProtKB-KW"/>
</dbReference>
<name>A0ABP7SKC2_9PSEU</name>
<dbReference type="Proteomes" id="UP001501747">
    <property type="component" value="Unassembled WGS sequence"/>
</dbReference>
<comment type="caution">
    <text evidence="1">The sequence shown here is derived from an EMBL/GenBank/DDBJ whole genome shotgun (WGS) entry which is preliminary data.</text>
</comment>
<evidence type="ECO:0000313" key="2">
    <source>
        <dbReference type="Proteomes" id="UP001501747"/>
    </source>
</evidence>
<sequence>MAFDATGKVTLDHIYTQPDPRAYFTTLRGLEYQIPELAKPYFADLMKHREKVLDIGCSYGINAALLNHGATMEDLYDRYADPEVADWSTGKLAERDRIKSTRQGNAWIVGLDSSRPALDYGLTAGFLDDAVCADLENKDLTEEQREQLAGTDLVISTGCIGYVGARTIAKVAELDQPLMAHFVLRMVPFDPVEDALRELGYETERVDGVFRQRRFISAEEQEQVLETLRAVGVDPRGFEDTGWLYAQLHLCRPSGQG</sequence>
<keyword evidence="2" id="KW-1185">Reference proteome</keyword>